<evidence type="ECO:0000256" key="1">
    <source>
        <dbReference type="ARBA" id="ARBA00004141"/>
    </source>
</evidence>
<comment type="pathway">
    <text evidence="6">Protein modification; protein glycosylation.</text>
</comment>
<dbReference type="SUPFAM" id="SSF48317">
    <property type="entry name" value="Acid phosphatase/Vanadium-dependent haloperoxidase"/>
    <property type="match status" value="1"/>
</dbReference>
<evidence type="ECO:0000256" key="5">
    <source>
        <dbReference type="ARBA" id="ARBA00023136"/>
    </source>
</evidence>
<dbReference type="GO" id="GO:0005789">
    <property type="term" value="C:endoplasmic reticulum membrane"/>
    <property type="evidence" value="ECO:0007669"/>
    <property type="project" value="UniProtKB-SubCell"/>
</dbReference>
<evidence type="ECO:0000313" key="9">
    <source>
        <dbReference type="Proteomes" id="UP000803884"/>
    </source>
</evidence>
<organism evidence="8 9">
    <name type="scientific">Cladosporium halotolerans</name>
    <dbReference type="NCBI Taxonomy" id="1052096"/>
    <lineage>
        <taxon>Eukaryota</taxon>
        <taxon>Fungi</taxon>
        <taxon>Dikarya</taxon>
        <taxon>Ascomycota</taxon>
        <taxon>Pezizomycotina</taxon>
        <taxon>Dothideomycetes</taxon>
        <taxon>Dothideomycetidae</taxon>
        <taxon>Cladosporiales</taxon>
        <taxon>Cladosporiaceae</taxon>
        <taxon>Cladosporium</taxon>
    </lineage>
</organism>
<dbReference type="GeneID" id="96008349"/>
<gene>
    <name evidence="8" type="ORF">WHR41_06906</name>
</gene>
<dbReference type="Proteomes" id="UP000803884">
    <property type="component" value="Unassembled WGS sequence"/>
</dbReference>
<feature type="transmembrane region" description="Helical" evidence="6">
    <location>
        <begin position="159"/>
        <end position="180"/>
    </location>
</feature>
<protein>
    <recommendedName>
        <fullName evidence="6">Dolichyldiphosphatase</fullName>
        <ecNumber evidence="6">3.6.1.43</ecNumber>
    </recommendedName>
</protein>
<evidence type="ECO:0000256" key="6">
    <source>
        <dbReference type="RuleBase" id="RU367078"/>
    </source>
</evidence>
<comment type="similarity">
    <text evidence="6">Belongs to the dolichyldiphosphatase family.</text>
</comment>
<keyword evidence="4 6" id="KW-1133">Transmembrane helix</keyword>
<keyword evidence="2 6" id="KW-0812">Transmembrane</keyword>
<dbReference type="SMART" id="SM00014">
    <property type="entry name" value="acidPPc"/>
    <property type="match status" value="1"/>
</dbReference>
<sequence length="240" mass="26942">MDSPPLASLSLTHVHYDPTSKISHACAYLALVPQALCITYATLIYSTREMEVLLMFAGQMACEGLNWVLKRYIKEERPAQMLGKGYGMPSSHAQFVAFFTVYIGLWVVVRHDPWKANESKTHVPTPMWQRVGLAIAAMAGAAAVAQSRIHLNYHTPRQVYAGFAVGSLCGVAWFVATAIARHLGLVDYLLDFGPIRWLRMRDLLVNEDMVDAGWERWEARRLHRRGFTANGNAALHMKSK</sequence>
<dbReference type="InterPro" id="IPR000326">
    <property type="entry name" value="PAP2/HPO"/>
</dbReference>
<dbReference type="PANTHER" id="PTHR11247">
    <property type="entry name" value="PALMITOYL-PROTEIN THIOESTERASE/DOLICHYLDIPHOSPHATASE 1"/>
    <property type="match status" value="1"/>
</dbReference>
<dbReference type="AlphaFoldDB" id="A0AB34KNS1"/>
<dbReference type="EC" id="3.6.1.43" evidence="6"/>
<evidence type="ECO:0000256" key="2">
    <source>
        <dbReference type="ARBA" id="ARBA00022692"/>
    </source>
</evidence>
<proteinExistence type="inferred from homology"/>
<name>A0AB34KNS1_9PEZI</name>
<evidence type="ECO:0000256" key="4">
    <source>
        <dbReference type="ARBA" id="ARBA00022989"/>
    </source>
</evidence>
<evidence type="ECO:0000259" key="7">
    <source>
        <dbReference type="SMART" id="SM00014"/>
    </source>
</evidence>
<comment type="caution">
    <text evidence="8">The sequence shown here is derived from an EMBL/GenBank/DDBJ whole genome shotgun (WGS) entry which is preliminary data.</text>
</comment>
<keyword evidence="9" id="KW-1185">Reference proteome</keyword>
<dbReference type="GO" id="GO:0047874">
    <property type="term" value="F:dolichyldiphosphatase activity"/>
    <property type="evidence" value="ECO:0007669"/>
    <property type="project" value="UniProtKB-UniRule"/>
</dbReference>
<comment type="function">
    <text evidence="6">Required for efficient N-glycosylation. Necessary for maintaining optimal levels of dolichol-linked oligosaccharides. Hydrolyzes dolichyl pyrophosphate at a very high rate and dolichyl monophosphate at a much lower rate. Does not act on phosphatidate.</text>
</comment>
<dbReference type="CDD" id="cd03382">
    <property type="entry name" value="PAP2_dolichyldiphosphatase"/>
    <property type="match status" value="1"/>
</dbReference>
<keyword evidence="3 6" id="KW-0378">Hydrolase</keyword>
<feature type="transmembrane region" description="Helical" evidence="6">
    <location>
        <begin position="90"/>
        <end position="108"/>
    </location>
</feature>
<dbReference type="RefSeq" id="XP_069227795.1">
    <property type="nucleotide sequence ID" value="XM_069375511.1"/>
</dbReference>
<evidence type="ECO:0000256" key="3">
    <source>
        <dbReference type="ARBA" id="ARBA00022801"/>
    </source>
</evidence>
<dbReference type="GO" id="GO:0008610">
    <property type="term" value="P:lipid biosynthetic process"/>
    <property type="evidence" value="ECO:0007669"/>
    <property type="project" value="TreeGrafter"/>
</dbReference>
<dbReference type="GO" id="GO:0006487">
    <property type="term" value="P:protein N-linked glycosylation"/>
    <property type="evidence" value="ECO:0007669"/>
    <property type="project" value="UniProtKB-UniRule"/>
</dbReference>
<dbReference type="InterPro" id="IPR036938">
    <property type="entry name" value="PAP2/HPO_sf"/>
</dbReference>
<feature type="domain" description="Phosphatidic acid phosphatase type 2/haloperoxidase" evidence="7">
    <location>
        <begin position="52"/>
        <end position="174"/>
    </location>
</feature>
<feature type="transmembrane region" description="Helical" evidence="6">
    <location>
        <begin position="25"/>
        <end position="46"/>
    </location>
</feature>
<comment type="catalytic activity">
    <reaction evidence="6">
        <text>a di-trans,poly-cis-dolichyl diphosphate + H2O = a di-trans,poly-cis-dolichyl phosphate + phosphate + H(+)</text>
        <dbReference type="Rhea" id="RHEA:14385"/>
        <dbReference type="Rhea" id="RHEA-COMP:19498"/>
        <dbReference type="Rhea" id="RHEA-COMP:19506"/>
        <dbReference type="ChEBI" id="CHEBI:15377"/>
        <dbReference type="ChEBI" id="CHEBI:15378"/>
        <dbReference type="ChEBI" id="CHEBI:43474"/>
        <dbReference type="ChEBI" id="CHEBI:57497"/>
        <dbReference type="ChEBI" id="CHEBI:57683"/>
        <dbReference type="EC" id="3.6.1.43"/>
    </reaction>
</comment>
<dbReference type="EMBL" id="JAAQHG020000024">
    <property type="protein sequence ID" value="KAL1584689.1"/>
    <property type="molecule type" value="Genomic_DNA"/>
</dbReference>
<accession>A0AB34KNS1</accession>
<comment type="subcellular location">
    <subcellularLocation>
        <location evidence="6">Endoplasmic reticulum membrane</location>
        <topology evidence="6">Multi-pass membrane protein</topology>
    </subcellularLocation>
    <subcellularLocation>
        <location evidence="1">Membrane</location>
        <topology evidence="1">Multi-pass membrane protein</topology>
    </subcellularLocation>
</comment>
<keyword evidence="6" id="KW-0256">Endoplasmic reticulum</keyword>
<evidence type="ECO:0000313" key="8">
    <source>
        <dbReference type="EMBL" id="KAL1584689.1"/>
    </source>
</evidence>
<dbReference type="Gene3D" id="1.20.144.10">
    <property type="entry name" value="Phosphatidic acid phosphatase type 2/haloperoxidase"/>
    <property type="match status" value="1"/>
</dbReference>
<reference evidence="8 9" key="1">
    <citation type="journal article" date="2020" name="Microbiol. Resour. Announc.">
        <title>Draft Genome Sequence of a Cladosporium Species Isolated from the Mesophotic Ascidian Didemnum maculosum.</title>
        <authorList>
            <person name="Gioti A."/>
            <person name="Siaperas R."/>
            <person name="Nikolaivits E."/>
            <person name="Le Goff G."/>
            <person name="Ouazzani J."/>
            <person name="Kotoulas G."/>
            <person name="Topakas E."/>
        </authorList>
    </citation>
    <scope>NUCLEOTIDE SEQUENCE [LARGE SCALE GENOMIC DNA]</scope>
    <source>
        <strain evidence="8 9">TM138-S3</strain>
    </source>
</reference>
<feature type="transmembrane region" description="Helical" evidence="6">
    <location>
        <begin position="128"/>
        <end position="147"/>
    </location>
</feature>
<dbReference type="Pfam" id="PF01569">
    <property type="entry name" value="PAP2"/>
    <property type="match status" value="1"/>
</dbReference>
<dbReference type="InterPro" id="IPR039667">
    <property type="entry name" value="Dolichyldiphosphatase_PAP2"/>
</dbReference>
<keyword evidence="5 6" id="KW-0472">Membrane</keyword>
<dbReference type="PANTHER" id="PTHR11247:SF1">
    <property type="entry name" value="DOLICHYLDIPHOSPHATASE 1"/>
    <property type="match status" value="1"/>
</dbReference>